<name>A0ABY4HSX7_9FLAO</name>
<organism evidence="1 2">
    <name type="scientific">Flavobacterium sediminilitoris</name>
    <dbReference type="NCBI Taxonomy" id="2024526"/>
    <lineage>
        <taxon>Bacteria</taxon>
        <taxon>Pseudomonadati</taxon>
        <taxon>Bacteroidota</taxon>
        <taxon>Flavobacteriia</taxon>
        <taxon>Flavobacteriales</taxon>
        <taxon>Flavobacteriaceae</taxon>
        <taxon>Flavobacterium</taxon>
    </lineage>
</organism>
<reference evidence="1" key="2">
    <citation type="submission" date="2022-04" db="EMBL/GenBank/DDBJ databases">
        <title>Complete Genome Sequence of Flavobacterium sediminilitoris YSM-43, Isolated from a Tidal Sediment.</title>
        <authorList>
            <person name="Lee P.A."/>
        </authorList>
    </citation>
    <scope>NUCLEOTIDE SEQUENCE</scope>
    <source>
        <strain evidence="1">YSM-43</strain>
    </source>
</reference>
<gene>
    <name evidence="1" type="ORF">LXD69_05050</name>
</gene>
<keyword evidence="2" id="KW-1185">Reference proteome</keyword>
<evidence type="ECO:0000313" key="1">
    <source>
        <dbReference type="EMBL" id="UOX34879.1"/>
    </source>
</evidence>
<accession>A0ABY4HSX7</accession>
<dbReference type="EMBL" id="CP090145">
    <property type="protein sequence ID" value="UOX34879.1"/>
    <property type="molecule type" value="Genomic_DNA"/>
</dbReference>
<sequence>MKHTEEQMLAKAKQVLKDIQKTSYREENILGVSFREKDEVARPRGKKINSWTTSLHEPVFDRALFLVISDETGEPLYFQSPHKVSEILKDEKGIYYRKEN</sequence>
<dbReference type="RefSeq" id="WP_246917960.1">
    <property type="nucleotide sequence ID" value="NZ_CP090145.1"/>
</dbReference>
<protein>
    <submittedName>
        <fullName evidence="1">Uncharacterized protein</fullName>
    </submittedName>
</protein>
<proteinExistence type="predicted"/>
<dbReference type="Proteomes" id="UP000830454">
    <property type="component" value="Chromosome"/>
</dbReference>
<evidence type="ECO:0000313" key="2">
    <source>
        <dbReference type="Proteomes" id="UP000830454"/>
    </source>
</evidence>
<reference evidence="1" key="1">
    <citation type="submission" date="2021-12" db="EMBL/GenBank/DDBJ databases">
        <authorList>
            <person name="Cha I.-T."/>
            <person name="Lee K.-E."/>
            <person name="Park S.-J."/>
        </authorList>
    </citation>
    <scope>NUCLEOTIDE SEQUENCE</scope>
    <source>
        <strain evidence="1">YSM-43</strain>
    </source>
</reference>